<comment type="similarity">
    <text evidence="2">Belongs to the Rho GDI family.</text>
</comment>
<accession>A0A642UCA1</accession>
<dbReference type="InterPro" id="IPR014756">
    <property type="entry name" value="Ig_E-set"/>
</dbReference>
<dbReference type="PANTHER" id="PTHR10980">
    <property type="entry name" value="RHO GDP-DISSOCIATION INHIBITOR"/>
    <property type="match status" value="1"/>
</dbReference>
<evidence type="ECO:0008006" key="6">
    <source>
        <dbReference type="Google" id="ProtNLM"/>
    </source>
</evidence>
<dbReference type="EMBL" id="SWFT01000163">
    <property type="protein sequence ID" value="KAA8896636.1"/>
    <property type="molecule type" value="Genomic_DNA"/>
</dbReference>
<dbReference type="GO" id="GO:0005094">
    <property type="term" value="F:Rho GDP-dissociation inhibitor activity"/>
    <property type="evidence" value="ECO:0007669"/>
    <property type="project" value="InterPro"/>
</dbReference>
<dbReference type="RefSeq" id="XP_034009496.1">
    <property type="nucleotide sequence ID" value="XM_034158653.1"/>
</dbReference>
<dbReference type="Proteomes" id="UP000449547">
    <property type="component" value="Unassembled WGS sequence"/>
</dbReference>
<dbReference type="AlphaFoldDB" id="A0A642UCA1"/>
<protein>
    <recommendedName>
        <fullName evidence="6">Rho GDP-dissociation inhibitor</fullName>
    </recommendedName>
</protein>
<dbReference type="GO" id="GO:0005829">
    <property type="term" value="C:cytosol"/>
    <property type="evidence" value="ECO:0007669"/>
    <property type="project" value="TreeGrafter"/>
</dbReference>
<proteinExistence type="inferred from homology"/>
<dbReference type="InterPro" id="IPR000406">
    <property type="entry name" value="Rho_GDI"/>
</dbReference>
<evidence type="ECO:0000313" key="5">
    <source>
        <dbReference type="Proteomes" id="UP000449547"/>
    </source>
</evidence>
<name>A0A642UCA1_DIURU</name>
<dbReference type="OrthoDB" id="1683373at2759"/>
<dbReference type="SUPFAM" id="SSF81296">
    <property type="entry name" value="E set domains"/>
    <property type="match status" value="1"/>
</dbReference>
<comment type="caution">
    <text evidence="4">The sequence shown here is derived from an EMBL/GenBank/DDBJ whole genome shotgun (WGS) entry which is preliminary data.</text>
</comment>
<dbReference type="PANTHER" id="PTHR10980:SF3">
    <property type="entry name" value="LD16419P"/>
    <property type="match status" value="1"/>
</dbReference>
<keyword evidence="3" id="KW-0963">Cytoplasm</keyword>
<evidence type="ECO:0000256" key="3">
    <source>
        <dbReference type="ARBA" id="ARBA00022490"/>
    </source>
</evidence>
<evidence type="ECO:0000313" key="4">
    <source>
        <dbReference type="EMBL" id="KAA8896636.1"/>
    </source>
</evidence>
<dbReference type="Pfam" id="PF02115">
    <property type="entry name" value="Rho_GDI"/>
    <property type="match status" value="1"/>
</dbReference>
<organism evidence="4 5">
    <name type="scientific">Diutina rugosa</name>
    <name type="common">Yeast</name>
    <name type="synonym">Candida rugosa</name>
    <dbReference type="NCBI Taxonomy" id="5481"/>
    <lineage>
        <taxon>Eukaryota</taxon>
        <taxon>Fungi</taxon>
        <taxon>Dikarya</taxon>
        <taxon>Ascomycota</taxon>
        <taxon>Saccharomycotina</taxon>
        <taxon>Pichiomycetes</taxon>
        <taxon>Debaryomycetaceae</taxon>
        <taxon>Diutina</taxon>
    </lineage>
</organism>
<evidence type="ECO:0000256" key="1">
    <source>
        <dbReference type="ARBA" id="ARBA00004496"/>
    </source>
</evidence>
<dbReference type="GeneID" id="54784299"/>
<reference evidence="4 5" key="1">
    <citation type="submission" date="2019-07" db="EMBL/GenBank/DDBJ databases">
        <title>Genome assembly of two rare yeast pathogens: Diutina rugosa and Trichomonascus ciferrii.</title>
        <authorList>
            <person name="Mixao V."/>
            <person name="Saus E."/>
            <person name="Hansen A."/>
            <person name="Lass-Flor C."/>
            <person name="Gabaldon T."/>
        </authorList>
    </citation>
    <scope>NUCLEOTIDE SEQUENCE [LARGE SCALE GENOMIC DNA]</scope>
    <source>
        <strain evidence="4 5">CBS 613</strain>
    </source>
</reference>
<gene>
    <name evidence="4" type="ORF">DIURU_005648</name>
</gene>
<dbReference type="GO" id="GO:0007266">
    <property type="term" value="P:Rho protein signal transduction"/>
    <property type="evidence" value="ECO:0007669"/>
    <property type="project" value="InterPro"/>
</dbReference>
<dbReference type="VEuPathDB" id="FungiDB:DIURU_005648"/>
<keyword evidence="5" id="KW-1185">Reference proteome</keyword>
<evidence type="ECO:0000256" key="2">
    <source>
        <dbReference type="ARBA" id="ARBA00009758"/>
    </source>
</evidence>
<dbReference type="InterPro" id="IPR024792">
    <property type="entry name" value="RhoGDI_dom_sf"/>
</dbReference>
<dbReference type="Gene3D" id="2.70.50.30">
    <property type="entry name" value="Coagulation Factor XIII, subunit A, domain 1"/>
    <property type="match status" value="1"/>
</dbReference>
<dbReference type="GO" id="GO:0016020">
    <property type="term" value="C:membrane"/>
    <property type="evidence" value="ECO:0007669"/>
    <property type="project" value="TreeGrafter"/>
</dbReference>
<dbReference type="OMA" id="IANDWTT"/>
<sequence>MPIKVNDNLTVSKFTVKVEGKEPFTVEIGGPDLKVQIPESSKYVTTIHFTVTGAPVKAFKYKQVAKKGGIPIKSREIEIGDYEPREEEYTYEFPEDTTPGGFLLRGNYPVTSTYYVDGQELIANDWTTEVVAK</sequence>
<comment type="subcellular location">
    <subcellularLocation>
        <location evidence="1">Cytoplasm</location>
    </subcellularLocation>
</comment>